<evidence type="ECO:0000256" key="4">
    <source>
        <dbReference type="ARBA" id="ARBA00022692"/>
    </source>
</evidence>
<dbReference type="RefSeq" id="WP_009180921.1">
    <property type="nucleotide sequence ID" value="NZ_CM001368.1"/>
</dbReference>
<dbReference type="Pfam" id="PF03601">
    <property type="entry name" value="Cons_hypoth698"/>
    <property type="match status" value="1"/>
</dbReference>
<feature type="transmembrane region" description="Helical" evidence="7">
    <location>
        <begin position="12"/>
        <end position="31"/>
    </location>
</feature>
<comment type="subcellular location">
    <subcellularLocation>
        <location evidence="1">Cell membrane</location>
        <topology evidence="1">Multi-pass membrane protein</topology>
    </subcellularLocation>
</comment>
<feature type="transmembrane region" description="Helical" evidence="7">
    <location>
        <begin position="416"/>
        <end position="435"/>
    </location>
</feature>
<dbReference type="GO" id="GO:0005886">
    <property type="term" value="C:plasma membrane"/>
    <property type="evidence" value="ECO:0007669"/>
    <property type="project" value="UniProtKB-SubCell"/>
</dbReference>
<evidence type="ECO:0000313" key="9">
    <source>
        <dbReference type="Proteomes" id="UP000004662"/>
    </source>
</evidence>
<reference evidence="9" key="1">
    <citation type="journal article" date="2015" name="Genome Announc.">
        <title>High-Quality Draft Genome Sequence of Desulfovibrio carbinoliphilus FW-101-2B, an Organic Acid-Oxidizing Sulfate-Reducing Bacterium Isolated from Uranium(VI)-Contaminated Groundwater.</title>
        <authorList>
            <person name="Ramsay B.D."/>
            <person name="Hwang C."/>
            <person name="Woo H.L."/>
            <person name="Carroll S.L."/>
            <person name="Lucas S."/>
            <person name="Han J."/>
            <person name="Lapidus A.L."/>
            <person name="Cheng J.F."/>
            <person name="Goodwin L.A."/>
            <person name="Pitluck S."/>
            <person name="Peters L."/>
            <person name="Chertkov O."/>
            <person name="Held B."/>
            <person name="Detter J.C."/>
            <person name="Han C.S."/>
            <person name="Tapia R."/>
            <person name="Land M.L."/>
            <person name="Hauser L.J."/>
            <person name="Kyrpides N.C."/>
            <person name="Ivanova N.N."/>
            <person name="Mikhailova N."/>
            <person name="Pagani I."/>
            <person name="Woyke T."/>
            <person name="Arkin A.P."/>
            <person name="Dehal P."/>
            <person name="Chivian D."/>
            <person name="Criddle C.S."/>
            <person name="Wu W."/>
            <person name="Chakraborty R."/>
            <person name="Hazen T.C."/>
            <person name="Fields M.W."/>
        </authorList>
    </citation>
    <scope>NUCLEOTIDE SEQUENCE [LARGE SCALE GENOMIC DNA]</scope>
    <source>
        <strain evidence="9">FW-101-2B</strain>
    </source>
</reference>
<accession>G7Q4R4</accession>
<keyword evidence="5 7" id="KW-1133">Transmembrane helix</keyword>
<evidence type="ECO:0000256" key="1">
    <source>
        <dbReference type="ARBA" id="ARBA00004651"/>
    </source>
</evidence>
<dbReference type="eggNOG" id="COG2855">
    <property type="taxonomic scope" value="Bacteria"/>
</dbReference>
<feature type="transmembrane region" description="Helical" evidence="7">
    <location>
        <begin position="136"/>
        <end position="156"/>
    </location>
</feature>
<feature type="transmembrane region" description="Helical" evidence="7">
    <location>
        <begin position="194"/>
        <end position="216"/>
    </location>
</feature>
<feature type="transmembrane region" description="Helical" evidence="7">
    <location>
        <begin position="382"/>
        <end position="401"/>
    </location>
</feature>
<feature type="transmembrane region" description="Helical" evidence="7">
    <location>
        <begin position="168"/>
        <end position="188"/>
    </location>
</feature>
<dbReference type="PANTHER" id="PTHR30106:SF1">
    <property type="entry name" value="UPF0324 MEMBRANE PROTEIN FN0533"/>
    <property type="match status" value="1"/>
</dbReference>
<dbReference type="AlphaFoldDB" id="G7Q4R4"/>
<keyword evidence="6 7" id="KW-0472">Membrane</keyword>
<keyword evidence="9" id="KW-1185">Reference proteome</keyword>
<evidence type="ECO:0000313" key="8">
    <source>
        <dbReference type="EMBL" id="EHJ47524.1"/>
    </source>
</evidence>
<comment type="similarity">
    <text evidence="2">Belongs to the UPF0324 family.</text>
</comment>
<proteinExistence type="inferred from homology"/>
<name>G7Q4R4_9BACT</name>
<evidence type="ECO:0000256" key="3">
    <source>
        <dbReference type="ARBA" id="ARBA00022475"/>
    </source>
</evidence>
<sequence length="479" mass="52085">MAEKKWLTEDKLALILGLIVFGLSMLNFGGVDPLGWAVKINVWTDASKIFSAATGAYKDMAGLLSLVLTWVFLTAMLAFGVKALGGDPKRFAMSFALVFFISYCCFALGNYATIAATPDQLKKFNLTWAMGLTGEAGFIIALVVGILIGNFFPGLAARMKDALKPEMYVKIAIVILGAELGVKSVDALGLASSVIFRGLCAIVEAYLIYWALVYYISRKYFKFSREWAAPLASGISICGVSAAIATGGAIRARPIVPIMVSSLVVVFTCVEMLILPFVAQHWMYGEPMVAGAWMGLAVKSDGGAIASGVITDALIRAQAFAMDGVKYQEGWVTMAATTIKIFIDVFIGVWAFILAAIWCTMIECKPGERMKFGVILDRFPRFVLGYVITFVIMLLLCAQGGDMLKFGKTAIADTGPFRSIFFILTFFTIGVVSNFKKLWDEGIGKLALVYVVSLFGFIIWIGLFISWLFFHGVKPPLAS</sequence>
<evidence type="ECO:0000256" key="5">
    <source>
        <dbReference type="ARBA" id="ARBA00022989"/>
    </source>
</evidence>
<feature type="transmembrane region" description="Helical" evidence="7">
    <location>
        <begin position="60"/>
        <end position="79"/>
    </location>
</feature>
<evidence type="ECO:0000256" key="6">
    <source>
        <dbReference type="ARBA" id="ARBA00023136"/>
    </source>
</evidence>
<feature type="transmembrane region" description="Helical" evidence="7">
    <location>
        <begin position="447"/>
        <end position="470"/>
    </location>
</feature>
<keyword evidence="3" id="KW-1003">Cell membrane</keyword>
<gene>
    <name evidence="8" type="ORF">DFW101_1516</name>
</gene>
<feature type="transmembrane region" description="Helical" evidence="7">
    <location>
        <begin position="256"/>
        <end position="279"/>
    </location>
</feature>
<dbReference type="PANTHER" id="PTHR30106">
    <property type="entry name" value="INNER MEMBRANE PROTEIN YEIH-RELATED"/>
    <property type="match status" value="1"/>
</dbReference>
<evidence type="ECO:0000256" key="7">
    <source>
        <dbReference type="SAM" id="Phobius"/>
    </source>
</evidence>
<dbReference type="HOGENOM" id="CLU_033541_6_0_7"/>
<dbReference type="OrthoDB" id="9766798at2"/>
<feature type="transmembrane region" description="Helical" evidence="7">
    <location>
        <begin position="91"/>
        <end position="116"/>
    </location>
</feature>
<feature type="transmembrane region" description="Helical" evidence="7">
    <location>
        <begin position="341"/>
        <end position="361"/>
    </location>
</feature>
<feature type="transmembrane region" description="Helical" evidence="7">
    <location>
        <begin position="228"/>
        <end position="250"/>
    </location>
</feature>
<dbReference type="Proteomes" id="UP000004662">
    <property type="component" value="Chromosome"/>
</dbReference>
<dbReference type="STRING" id="694327.DFW101_1516"/>
<feature type="transmembrane region" description="Helical" evidence="7">
    <location>
        <begin position="300"/>
        <end position="321"/>
    </location>
</feature>
<organism evidence="8 9">
    <name type="scientific">Solidesulfovibrio carbinoliphilus subsp. oakridgensis</name>
    <dbReference type="NCBI Taxonomy" id="694327"/>
    <lineage>
        <taxon>Bacteria</taxon>
        <taxon>Pseudomonadati</taxon>
        <taxon>Thermodesulfobacteriota</taxon>
        <taxon>Desulfovibrionia</taxon>
        <taxon>Desulfovibrionales</taxon>
        <taxon>Desulfovibrionaceae</taxon>
        <taxon>Solidesulfovibrio</taxon>
    </lineage>
</organism>
<protein>
    <submittedName>
        <fullName evidence="8">Uncharacterized protein family UPF0324</fullName>
    </submittedName>
</protein>
<dbReference type="InterPro" id="IPR018383">
    <property type="entry name" value="UPF0324_pro"/>
</dbReference>
<keyword evidence="4 7" id="KW-0812">Transmembrane</keyword>
<dbReference type="EMBL" id="CM001368">
    <property type="protein sequence ID" value="EHJ47524.1"/>
    <property type="molecule type" value="Genomic_DNA"/>
</dbReference>
<evidence type="ECO:0000256" key="2">
    <source>
        <dbReference type="ARBA" id="ARBA00007977"/>
    </source>
</evidence>